<dbReference type="InterPro" id="IPR017907">
    <property type="entry name" value="Znf_RING_CS"/>
</dbReference>
<dbReference type="AlphaFoldDB" id="A0AAV7H1Y3"/>
<dbReference type="Gene3D" id="3.30.40.10">
    <property type="entry name" value="Zinc/RING finger domain, C3HC4 (zinc finger)"/>
    <property type="match status" value="1"/>
</dbReference>
<evidence type="ECO:0000256" key="11">
    <source>
        <dbReference type="RuleBase" id="RU369090"/>
    </source>
</evidence>
<evidence type="ECO:0000256" key="7">
    <source>
        <dbReference type="ARBA" id="ARBA00022786"/>
    </source>
</evidence>
<dbReference type="GO" id="GO:0061630">
    <property type="term" value="F:ubiquitin protein ligase activity"/>
    <property type="evidence" value="ECO:0007669"/>
    <property type="project" value="UniProtKB-UniRule"/>
</dbReference>
<comment type="domain">
    <text evidence="11">The RING-type zinc finger domain is responsible for E3 ligase activity.</text>
</comment>
<comment type="subcellular location">
    <subcellularLocation>
        <location evidence="2">Endomembrane system</location>
    </subcellularLocation>
    <subcellularLocation>
        <location evidence="11">Endoplasmic reticulum membrane</location>
        <topology evidence="11">Single-pass type IV membrane protein</topology>
    </subcellularLocation>
</comment>
<reference evidence="13 14" key="1">
    <citation type="journal article" date="2021" name="Hortic Res">
        <title>Chromosome-scale assembly of the Dendrobium chrysotoxum genome enhances the understanding of orchid evolution.</title>
        <authorList>
            <person name="Zhang Y."/>
            <person name="Zhang G.Q."/>
            <person name="Zhang D."/>
            <person name="Liu X.D."/>
            <person name="Xu X.Y."/>
            <person name="Sun W.H."/>
            <person name="Yu X."/>
            <person name="Zhu X."/>
            <person name="Wang Z.W."/>
            <person name="Zhao X."/>
            <person name="Zhong W.Y."/>
            <person name="Chen H."/>
            <person name="Yin W.L."/>
            <person name="Huang T."/>
            <person name="Niu S.C."/>
            <person name="Liu Z.J."/>
        </authorList>
    </citation>
    <scope>NUCLEOTIDE SEQUENCE [LARGE SCALE GENOMIC DNA]</scope>
    <source>
        <strain evidence="13">Lindl</strain>
    </source>
</reference>
<dbReference type="EMBL" id="JAGFBR010000009">
    <property type="protein sequence ID" value="KAH0461998.1"/>
    <property type="molecule type" value="Genomic_DNA"/>
</dbReference>
<dbReference type="EC" id="2.3.2.27" evidence="11"/>
<protein>
    <recommendedName>
        <fullName evidence="11">E3 ubiquitin-protein ligase RMA</fullName>
        <ecNumber evidence="11">2.3.2.27</ecNumber>
    </recommendedName>
    <alternativeName>
        <fullName evidence="11">Protein RING membrane-anchor</fullName>
    </alternativeName>
    <alternativeName>
        <fullName evidence="11">RING-type E3 ubiquitin transferase RMA</fullName>
    </alternativeName>
</protein>
<gene>
    <name evidence="13" type="ORF">IEQ34_009573</name>
</gene>
<dbReference type="GO" id="GO:0005789">
    <property type="term" value="C:endoplasmic reticulum membrane"/>
    <property type="evidence" value="ECO:0007669"/>
    <property type="project" value="UniProtKB-SubCell"/>
</dbReference>
<evidence type="ECO:0000256" key="9">
    <source>
        <dbReference type="ARBA" id="ARBA00023136"/>
    </source>
</evidence>
<dbReference type="PANTHER" id="PTHR12313">
    <property type="entry name" value="E3 UBIQUITIN-PROTEIN LIGASE RNF5-RELATED"/>
    <property type="match status" value="1"/>
</dbReference>
<dbReference type="InterPro" id="IPR001841">
    <property type="entry name" value="Znf_RING"/>
</dbReference>
<sequence length="245" mass="27995">MEFRPAALNFPLFYSNMDSERTLNGYFQDFIIKSSPELIPSSKNITSSAPTACFDCNICLDFAADPVVTLCGHLYCWPCIFRWLHLDASPRHCPVCKSSLSESSLVPLYGRGLNSKPHLRDDSGIPERPREHRHFASPAISSGRQPPLAPRQGVHMYQNPHFYGSDRVNHLGVMHSTAGALLGEIAFSLLPWAFRNHQNFYANFNQSPAMSGRNWRWRQELMVESWLHQLWLFLFCCALLCLVFF</sequence>
<comment type="pathway">
    <text evidence="3 11">Protein modification; protein ubiquitination.</text>
</comment>
<dbReference type="GO" id="GO:0006511">
    <property type="term" value="P:ubiquitin-dependent protein catabolic process"/>
    <property type="evidence" value="ECO:0007669"/>
    <property type="project" value="UniProtKB-UniRule"/>
</dbReference>
<keyword evidence="11" id="KW-1133">Transmembrane helix</keyword>
<feature type="domain" description="RING-type" evidence="12">
    <location>
        <begin position="56"/>
        <end position="97"/>
    </location>
</feature>
<feature type="transmembrane region" description="Helical" evidence="11">
    <location>
        <begin position="226"/>
        <end position="244"/>
    </location>
</feature>
<comment type="function">
    <text evidence="11">E3 ubiquitin-protein ligase.</text>
</comment>
<evidence type="ECO:0000256" key="6">
    <source>
        <dbReference type="ARBA" id="ARBA00022771"/>
    </source>
</evidence>
<keyword evidence="11" id="KW-0256">Endoplasmic reticulum</keyword>
<evidence type="ECO:0000313" key="14">
    <source>
        <dbReference type="Proteomes" id="UP000775213"/>
    </source>
</evidence>
<accession>A0AAV7H1Y3</accession>
<evidence type="ECO:0000313" key="13">
    <source>
        <dbReference type="EMBL" id="KAH0461998.1"/>
    </source>
</evidence>
<proteinExistence type="predicted"/>
<keyword evidence="11" id="KW-0812">Transmembrane</keyword>
<dbReference type="InterPro" id="IPR018957">
    <property type="entry name" value="Znf_C3HC4_RING-type"/>
</dbReference>
<evidence type="ECO:0000256" key="3">
    <source>
        <dbReference type="ARBA" id="ARBA00004906"/>
    </source>
</evidence>
<evidence type="ECO:0000256" key="2">
    <source>
        <dbReference type="ARBA" id="ARBA00004308"/>
    </source>
</evidence>
<organism evidence="13 14">
    <name type="scientific">Dendrobium chrysotoxum</name>
    <name type="common">Orchid</name>
    <dbReference type="NCBI Taxonomy" id="161865"/>
    <lineage>
        <taxon>Eukaryota</taxon>
        <taxon>Viridiplantae</taxon>
        <taxon>Streptophyta</taxon>
        <taxon>Embryophyta</taxon>
        <taxon>Tracheophyta</taxon>
        <taxon>Spermatophyta</taxon>
        <taxon>Magnoliopsida</taxon>
        <taxon>Liliopsida</taxon>
        <taxon>Asparagales</taxon>
        <taxon>Orchidaceae</taxon>
        <taxon>Epidendroideae</taxon>
        <taxon>Malaxideae</taxon>
        <taxon>Dendrobiinae</taxon>
        <taxon>Dendrobium</taxon>
    </lineage>
</organism>
<keyword evidence="4 11" id="KW-0808">Transferase</keyword>
<evidence type="ECO:0000256" key="1">
    <source>
        <dbReference type="ARBA" id="ARBA00000900"/>
    </source>
</evidence>
<name>A0AAV7H1Y3_DENCH</name>
<evidence type="ECO:0000259" key="12">
    <source>
        <dbReference type="PROSITE" id="PS50089"/>
    </source>
</evidence>
<keyword evidence="6 10" id="KW-0863">Zinc-finger</keyword>
<keyword evidence="5 11" id="KW-0479">Metal-binding</keyword>
<keyword evidence="9 11" id="KW-0472">Membrane</keyword>
<dbReference type="PROSITE" id="PS50089">
    <property type="entry name" value="ZF_RING_2"/>
    <property type="match status" value="1"/>
</dbReference>
<evidence type="ECO:0000256" key="4">
    <source>
        <dbReference type="ARBA" id="ARBA00022679"/>
    </source>
</evidence>
<dbReference type="SUPFAM" id="SSF57850">
    <property type="entry name" value="RING/U-box"/>
    <property type="match status" value="1"/>
</dbReference>
<dbReference type="SMART" id="SM00184">
    <property type="entry name" value="RING"/>
    <property type="match status" value="1"/>
</dbReference>
<dbReference type="GO" id="GO:0008270">
    <property type="term" value="F:zinc ion binding"/>
    <property type="evidence" value="ECO:0007669"/>
    <property type="project" value="UniProtKB-KW"/>
</dbReference>
<dbReference type="Pfam" id="PF00097">
    <property type="entry name" value="zf-C3HC4"/>
    <property type="match status" value="1"/>
</dbReference>
<comment type="caution">
    <text evidence="13">The sequence shown here is derived from an EMBL/GenBank/DDBJ whole genome shotgun (WGS) entry which is preliminary data.</text>
</comment>
<dbReference type="Proteomes" id="UP000775213">
    <property type="component" value="Unassembled WGS sequence"/>
</dbReference>
<dbReference type="InterPro" id="IPR045103">
    <property type="entry name" value="RNF5/RNF185-like"/>
</dbReference>
<dbReference type="PROSITE" id="PS00518">
    <property type="entry name" value="ZF_RING_1"/>
    <property type="match status" value="1"/>
</dbReference>
<keyword evidence="8 11" id="KW-0862">Zinc</keyword>
<dbReference type="InterPro" id="IPR013083">
    <property type="entry name" value="Znf_RING/FYVE/PHD"/>
</dbReference>
<comment type="catalytic activity">
    <reaction evidence="1 11">
        <text>S-ubiquitinyl-[E2 ubiquitin-conjugating enzyme]-L-cysteine + [acceptor protein]-L-lysine = [E2 ubiquitin-conjugating enzyme]-L-cysteine + N(6)-ubiquitinyl-[acceptor protein]-L-lysine.</text>
        <dbReference type="EC" id="2.3.2.27"/>
    </reaction>
</comment>
<keyword evidence="14" id="KW-1185">Reference proteome</keyword>
<evidence type="ECO:0000256" key="8">
    <source>
        <dbReference type="ARBA" id="ARBA00022833"/>
    </source>
</evidence>
<evidence type="ECO:0000256" key="10">
    <source>
        <dbReference type="PROSITE-ProRule" id="PRU00175"/>
    </source>
</evidence>
<keyword evidence="7 11" id="KW-0833">Ubl conjugation pathway</keyword>
<evidence type="ECO:0000256" key="5">
    <source>
        <dbReference type="ARBA" id="ARBA00022723"/>
    </source>
</evidence>